<feature type="compositionally biased region" description="Basic and acidic residues" evidence="1">
    <location>
        <begin position="300"/>
        <end position="313"/>
    </location>
</feature>
<dbReference type="Gene3D" id="2.60.200.20">
    <property type="match status" value="1"/>
</dbReference>
<evidence type="ECO:0000313" key="3">
    <source>
        <dbReference type="EMBL" id="KAG0583600.1"/>
    </source>
</evidence>
<feature type="compositionally biased region" description="Basic and acidic residues" evidence="1">
    <location>
        <begin position="1"/>
        <end position="24"/>
    </location>
</feature>
<feature type="region of interest" description="Disordered" evidence="1">
    <location>
        <begin position="949"/>
        <end position="968"/>
    </location>
</feature>
<feature type="compositionally biased region" description="Acidic residues" evidence="1">
    <location>
        <begin position="658"/>
        <end position="675"/>
    </location>
</feature>
<dbReference type="PROSITE" id="PS50006">
    <property type="entry name" value="FHA_DOMAIN"/>
    <property type="match status" value="1"/>
</dbReference>
<dbReference type="GO" id="GO:0002151">
    <property type="term" value="F:G-quadruplex RNA binding"/>
    <property type="evidence" value="ECO:0007669"/>
    <property type="project" value="InterPro"/>
</dbReference>
<dbReference type="AlphaFoldDB" id="A0A8T0IIK2"/>
<dbReference type="CDD" id="cd22687">
    <property type="entry name" value="FHA_MCRS1"/>
    <property type="match status" value="1"/>
</dbReference>
<reference evidence="3" key="1">
    <citation type="submission" date="2020-06" db="EMBL/GenBank/DDBJ databases">
        <title>WGS assembly of Ceratodon purpureus strain R40.</title>
        <authorList>
            <person name="Carey S.B."/>
            <person name="Jenkins J."/>
            <person name="Shu S."/>
            <person name="Lovell J.T."/>
            <person name="Sreedasyam A."/>
            <person name="Maumus F."/>
            <person name="Tiley G.P."/>
            <person name="Fernandez-Pozo N."/>
            <person name="Barry K."/>
            <person name="Chen C."/>
            <person name="Wang M."/>
            <person name="Lipzen A."/>
            <person name="Daum C."/>
            <person name="Saski C.A."/>
            <person name="Payton A.C."/>
            <person name="Mcbreen J.C."/>
            <person name="Conrad R.E."/>
            <person name="Kollar L.M."/>
            <person name="Olsson S."/>
            <person name="Huttunen S."/>
            <person name="Landis J.B."/>
            <person name="Wickett N.J."/>
            <person name="Johnson M.G."/>
            <person name="Rensing S.A."/>
            <person name="Grimwood J."/>
            <person name="Schmutz J."/>
            <person name="Mcdaniel S.F."/>
        </authorList>
    </citation>
    <scope>NUCLEOTIDE SEQUENCE</scope>
    <source>
        <strain evidence="3">R40</strain>
    </source>
</reference>
<dbReference type="PANTHER" id="PTHR13233:SF0">
    <property type="entry name" value="MICROSPHERULE PROTEIN 1"/>
    <property type="match status" value="1"/>
</dbReference>
<dbReference type="GO" id="GO:0044545">
    <property type="term" value="C:NSL complex"/>
    <property type="evidence" value="ECO:0007669"/>
    <property type="project" value="TreeGrafter"/>
</dbReference>
<dbReference type="InterPro" id="IPR025999">
    <property type="entry name" value="MCRS_N"/>
</dbReference>
<dbReference type="SMART" id="SM00240">
    <property type="entry name" value="FHA"/>
    <property type="match status" value="1"/>
</dbReference>
<feature type="compositionally biased region" description="Low complexity" evidence="1">
    <location>
        <begin position="81"/>
        <end position="100"/>
    </location>
</feature>
<gene>
    <name evidence="3" type="ORF">KC19_3G148400</name>
</gene>
<dbReference type="Pfam" id="PF00498">
    <property type="entry name" value="FHA"/>
    <property type="match status" value="1"/>
</dbReference>
<dbReference type="InterPro" id="IPR008984">
    <property type="entry name" value="SMAD_FHA_dom_sf"/>
</dbReference>
<evidence type="ECO:0000259" key="2">
    <source>
        <dbReference type="PROSITE" id="PS50006"/>
    </source>
</evidence>
<dbReference type="InterPro" id="IPR037912">
    <property type="entry name" value="MCRS1"/>
</dbReference>
<dbReference type="PANTHER" id="PTHR13233">
    <property type="entry name" value="MICROSPHERULE PROTEIN 1"/>
    <property type="match status" value="1"/>
</dbReference>
<evidence type="ECO:0000256" key="1">
    <source>
        <dbReference type="SAM" id="MobiDB-lite"/>
    </source>
</evidence>
<accession>A0A8T0IIK2</accession>
<feature type="region of interest" description="Disordered" evidence="1">
    <location>
        <begin position="813"/>
        <end position="835"/>
    </location>
</feature>
<dbReference type="GO" id="GO:0045944">
    <property type="term" value="P:positive regulation of transcription by RNA polymerase II"/>
    <property type="evidence" value="ECO:0007669"/>
    <property type="project" value="TreeGrafter"/>
</dbReference>
<dbReference type="GO" id="GO:0071339">
    <property type="term" value="C:MLL1 complex"/>
    <property type="evidence" value="ECO:0007669"/>
    <property type="project" value="InterPro"/>
</dbReference>
<protein>
    <recommendedName>
        <fullName evidence="2">FHA domain-containing protein</fullName>
    </recommendedName>
</protein>
<dbReference type="GO" id="GO:0031011">
    <property type="term" value="C:Ino80 complex"/>
    <property type="evidence" value="ECO:0007669"/>
    <property type="project" value="InterPro"/>
</dbReference>
<evidence type="ECO:0000313" key="4">
    <source>
        <dbReference type="Proteomes" id="UP000822688"/>
    </source>
</evidence>
<dbReference type="Proteomes" id="UP000822688">
    <property type="component" value="Chromosome 3"/>
</dbReference>
<keyword evidence="4" id="KW-1185">Reference proteome</keyword>
<feature type="region of interest" description="Disordered" evidence="1">
    <location>
        <begin position="81"/>
        <end position="116"/>
    </location>
</feature>
<feature type="compositionally biased region" description="Acidic residues" evidence="1">
    <location>
        <begin position="953"/>
        <end position="967"/>
    </location>
</feature>
<feature type="region of interest" description="Disordered" evidence="1">
    <location>
        <begin position="655"/>
        <end position="676"/>
    </location>
</feature>
<feature type="region of interest" description="Disordered" evidence="1">
    <location>
        <begin position="1"/>
        <end position="50"/>
    </location>
</feature>
<comment type="caution">
    <text evidence="3">The sequence shown here is derived from an EMBL/GenBank/DDBJ whole genome shotgun (WGS) entry which is preliminary data.</text>
</comment>
<sequence length="1144" mass="125383">MEREGESERRKGEAAFRNEAGRHEEEEEDMEMAEHDAEVGDGFFDSEDDDAPVDMAAVYEGMKRVPLPDFDYAERAVGGAAAAAAPAAEPAEAQSSEAAVVPKDVGQGKKKGAGRARPLKRLKVAGTAPPSEEKAVLKNHVKGGGSRIATAAKVAAQVAPNVVTGGVVAEAGPRPDFSLWTAEDDLTLANAMEAGAAVEALAKGAMRFSHRFTVRELRERWRALLYDPELSAEASVRMVEAEAALSDPPPKAGGSQVRNAKILEQKRRSNSIRFLYHKRKRSLAEGKPISATESQTLDDGVIRESEEKHGEGTEKVGIAPLSTMPLGNVDPGLLEGLLSPKGGAAPDYDCTFTQMVSLLAAGGVGAVFGALPGNLNTELAEDQKRGQESRGDEPVSEAVITPPKHYDVETDQCQSETSIVLGGNDKLNPSAHVLPIKQEVLQLESVQLDRNKLVEEGEGAPQVFTDKIVADTAPLQPVADTVPLEPVADNAPLQPVAGNFLPQPVVGNAPIQGTSASPVTKDKLVCSPNTVLVGKGSETAYTGVKRKAQELSCSVFPNADPSDLHAEQLRCERSVKAEITDAEKQAETADVGCALGPETLHPHHALQESHRVVSNARDDRGDEGHIGSHVHWEHEDFKKNITEQDHEQDLNSYRDQEQDFDSAQDQDFESDQDLESEQHFSYIESDYDGEYYESADGELLYRSGSPDTLLDDDWSMLDWEPDEYAQAAPIDEIMNDPILGPVVCALSREDTEIPILHDLLPLPLDNYYSDGGLRDGFLLDYTSADDDADMPSSPSEFHVYEEWESSDALRDQVHAPRSGDDNIWDPETSAGKQGIAFPQSGAQSLMTENFSPNTFSNRPVKDEVASISDFDGDNQLIQFPVLQLQPSDFDAEVQGASSDALGTLTSTVQHSQWQPMPTEEDSGFYHGDIDPLTGQEGLIRPDLETRVLKSDEEGSAPEIQEEELESEADTRFSDVETMIMNMDLDPGVDDEFSALEESRRMYRRQRRMLVRLEQNFSSAMQRSLTKRKALAILYGRHLIYYMTKTEVVMGRTTQDNIVDIDLGKEGRANKVSRKQASLKLKEDGVFYLRNLGRRSLTVNNIAVDIDQRAILGSNCLIEVGGMCFIFEINKKLVKQQIERMRRDS</sequence>
<dbReference type="EMBL" id="CM026423">
    <property type="protein sequence ID" value="KAG0583600.1"/>
    <property type="molecule type" value="Genomic_DNA"/>
</dbReference>
<organism evidence="3 4">
    <name type="scientific">Ceratodon purpureus</name>
    <name type="common">Fire moss</name>
    <name type="synonym">Dicranum purpureum</name>
    <dbReference type="NCBI Taxonomy" id="3225"/>
    <lineage>
        <taxon>Eukaryota</taxon>
        <taxon>Viridiplantae</taxon>
        <taxon>Streptophyta</taxon>
        <taxon>Embryophyta</taxon>
        <taxon>Bryophyta</taxon>
        <taxon>Bryophytina</taxon>
        <taxon>Bryopsida</taxon>
        <taxon>Dicranidae</taxon>
        <taxon>Pseudoditrichales</taxon>
        <taxon>Ditrichaceae</taxon>
        <taxon>Ceratodon</taxon>
    </lineage>
</organism>
<feature type="domain" description="FHA" evidence="2">
    <location>
        <begin position="1047"/>
        <end position="1103"/>
    </location>
</feature>
<dbReference type="SUPFAM" id="SSF49879">
    <property type="entry name" value="SMAD/FHA domain"/>
    <property type="match status" value="1"/>
</dbReference>
<name>A0A8T0IIK2_CERPU</name>
<proteinExistence type="predicted"/>
<dbReference type="Pfam" id="PF13325">
    <property type="entry name" value="MCRS_N"/>
    <property type="match status" value="1"/>
</dbReference>
<dbReference type="InterPro" id="IPR000253">
    <property type="entry name" value="FHA_dom"/>
</dbReference>
<feature type="region of interest" description="Disordered" evidence="1">
    <location>
        <begin position="285"/>
        <end position="313"/>
    </location>
</feature>